<sequence length="125" mass="12909">MNALHTLTSQVPSTRRPLLRGAIASAVLALAGTATTGALAQVPQHAPAPSAAQTQVAAMPHSTHDRTNAVGRTRAEVIAELQCARESGELEASVLAQYGLVPPARQGARANCAHDAQSRQMAQGQ</sequence>
<dbReference type="InterPro" id="IPR006311">
    <property type="entry name" value="TAT_signal"/>
</dbReference>
<organism evidence="3 4">
    <name type="scientific">Acidovorax ebreus (strain TPSY)</name>
    <name type="common">Diaphorobacter sp. (strain TPSY)</name>
    <dbReference type="NCBI Taxonomy" id="535289"/>
    <lineage>
        <taxon>Bacteria</taxon>
        <taxon>Pseudomonadati</taxon>
        <taxon>Pseudomonadota</taxon>
        <taxon>Betaproteobacteria</taxon>
        <taxon>Burkholderiales</taxon>
        <taxon>Comamonadaceae</taxon>
        <taxon>Diaphorobacter</taxon>
    </lineage>
</organism>
<dbReference type="Proteomes" id="UP000000450">
    <property type="component" value="Chromosome"/>
</dbReference>
<feature type="signal peptide" evidence="2">
    <location>
        <begin position="1"/>
        <end position="40"/>
    </location>
</feature>
<evidence type="ECO:0000256" key="2">
    <source>
        <dbReference type="SAM" id="SignalP"/>
    </source>
</evidence>
<gene>
    <name evidence="3" type="ordered locus">Dtpsy_0937</name>
</gene>
<evidence type="ECO:0000313" key="4">
    <source>
        <dbReference type="Proteomes" id="UP000000450"/>
    </source>
</evidence>
<proteinExistence type="predicted"/>
<name>A0A9J9Q8G3_ACIET</name>
<feature type="chain" id="PRO_5039920487" description="DUF4148 domain-containing protein" evidence="2">
    <location>
        <begin position="41"/>
        <end position="125"/>
    </location>
</feature>
<feature type="region of interest" description="Disordered" evidence="1">
    <location>
        <begin position="44"/>
        <end position="68"/>
    </location>
</feature>
<evidence type="ECO:0000313" key="3">
    <source>
        <dbReference type="EMBL" id="ACM32415.1"/>
    </source>
</evidence>
<dbReference type="KEGG" id="dia:Dtpsy_0937"/>
<dbReference type="PROSITE" id="PS51318">
    <property type="entry name" value="TAT"/>
    <property type="match status" value="1"/>
</dbReference>
<dbReference type="EMBL" id="CP001392">
    <property type="protein sequence ID" value="ACM32415.1"/>
    <property type="molecule type" value="Genomic_DNA"/>
</dbReference>
<keyword evidence="2" id="KW-0732">Signal</keyword>
<accession>A0A9J9Q8G3</accession>
<keyword evidence="4" id="KW-1185">Reference proteome</keyword>
<protein>
    <recommendedName>
        <fullName evidence="5">DUF4148 domain-containing protein</fullName>
    </recommendedName>
</protein>
<evidence type="ECO:0000256" key="1">
    <source>
        <dbReference type="SAM" id="MobiDB-lite"/>
    </source>
</evidence>
<dbReference type="RefSeq" id="WP_015912666.1">
    <property type="nucleotide sequence ID" value="NC_011992.1"/>
</dbReference>
<reference evidence="3 4" key="1">
    <citation type="journal article" date="2010" name="J. Bacteriol.">
        <title>Completed genome sequence of the anaerobic iron-oxidizing bacterium Acidovorax ebreus strain TPSY.</title>
        <authorList>
            <person name="Byrne-Bailey K.G."/>
            <person name="Weber K.A."/>
            <person name="Chair A.H."/>
            <person name="Bose S."/>
            <person name="Knox T."/>
            <person name="Spanbauer T.L."/>
            <person name="Chertkov O."/>
            <person name="Coates J.D."/>
        </authorList>
    </citation>
    <scope>NUCLEOTIDE SEQUENCE [LARGE SCALE GENOMIC DNA]</scope>
    <source>
        <strain evidence="3 4">TPSY</strain>
    </source>
</reference>
<dbReference type="AlphaFoldDB" id="A0A9J9Q8G3"/>
<evidence type="ECO:0008006" key="5">
    <source>
        <dbReference type="Google" id="ProtNLM"/>
    </source>
</evidence>